<proteinExistence type="predicted"/>
<dbReference type="EMBL" id="DWWC01000309">
    <property type="protein sequence ID" value="HJC70861.1"/>
    <property type="molecule type" value="Genomic_DNA"/>
</dbReference>
<keyword evidence="2" id="KW-0472">Membrane</keyword>
<accession>A0A9D2Q1Z7</accession>
<feature type="compositionally biased region" description="Low complexity" evidence="1">
    <location>
        <begin position="62"/>
        <end position="75"/>
    </location>
</feature>
<name>A0A9D2Q1Z7_9MICO</name>
<feature type="transmembrane region" description="Helical" evidence="2">
    <location>
        <begin position="25"/>
        <end position="49"/>
    </location>
</feature>
<organism evidence="3 4">
    <name type="scientific">Candidatus Brachybacterium intestinipullorum</name>
    <dbReference type="NCBI Taxonomy" id="2838512"/>
    <lineage>
        <taxon>Bacteria</taxon>
        <taxon>Bacillati</taxon>
        <taxon>Actinomycetota</taxon>
        <taxon>Actinomycetes</taxon>
        <taxon>Micrococcales</taxon>
        <taxon>Dermabacteraceae</taxon>
        <taxon>Brachybacterium</taxon>
    </lineage>
</organism>
<dbReference type="Proteomes" id="UP000823854">
    <property type="component" value="Unassembled WGS sequence"/>
</dbReference>
<protein>
    <submittedName>
        <fullName evidence="3">Uncharacterized protein</fullName>
    </submittedName>
</protein>
<gene>
    <name evidence="3" type="ORF">H9932_14460</name>
</gene>
<reference evidence="3" key="1">
    <citation type="journal article" date="2021" name="PeerJ">
        <title>Extensive microbial diversity within the chicken gut microbiome revealed by metagenomics and culture.</title>
        <authorList>
            <person name="Gilroy R."/>
            <person name="Ravi A."/>
            <person name="Getino M."/>
            <person name="Pursley I."/>
            <person name="Horton D.L."/>
            <person name="Alikhan N.F."/>
            <person name="Baker D."/>
            <person name="Gharbi K."/>
            <person name="Hall N."/>
            <person name="Watson M."/>
            <person name="Adriaenssens E.M."/>
            <person name="Foster-Nyarko E."/>
            <person name="Jarju S."/>
            <person name="Secka A."/>
            <person name="Antonio M."/>
            <person name="Oren A."/>
            <person name="Chaudhuri R.R."/>
            <person name="La Ragione R."/>
            <person name="Hildebrand F."/>
            <person name="Pallen M.J."/>
        </authorList>
    </citation>
    <scope>NUCLEOTIDE SEQUENCE</scope>
    <source>
        <strain evidence="3">CHK130-7132</strain>
    </source>
</reference>
<feature type="region of interest" description="Disordered" evidence="1">
    <location>
        <begin position="56"/>
        <end position="114"/>
    </location>
</feature>
<keyword evidence="2" id="KW-0812">Transmembrane</keyword>
<sequence length="269" mass="27528">MHTGPHSPSPQPAVPGGRGGGASPLLVGVIAFAAVFLLIVGGTIAYLVLRGNGAAPSGGGTTTTASASAGPSDTSQSASATPTGEVEEQRCWSPESIERSSADPSGKLRGGGLQFAPPSSYDLIRTPRGLAFMDDARGAYAEVEEDWYSGMSVGAVQWQPGVQYPGAEVASQKILSCYFSASIWGSTQGRSLADEVTEPVTVAGMSGYRTTATVNFAKSDLERTDATSLSVIVLETPQGPSAFLQETAVGVTEHEEAADEALETLTGIG</sequence>
<dbReference type="AlphaFoldDB" id="A0A9D2Q1Z7"/>
<comment type="caution">
    <text evidence="3">The sequence shown here is derived from an EMBL/GenBank/DDBJ whole genome shotgun (WGS) entry which is preliminary data.</text>
</comment>
<evidence type="ECO:0000313" key="3">
    <source>
        <dbReference type="EMBL" id="HJC70861.1"/>
    </source>
</evidence>
<evidence type="ECO:0000313" key="4">
    <source>
        <dbReference type="Proteomes" id="UP000823854"/>
    </source>
</evidence>
<keyword evidence="2" id="KW-1133">Transmembrane helix</keyword>
<reference evidence="3" key="2">
    <citation type="submission" date="2021-04" db="EMBL/GenBank/DDBJ databases">
        <authorList>
            <person name="Gilroy R."/>
        </authorList>
    </citation>
    <scope>NUCLEOTIDE SEQUENCE</scope>
    <source>
        <strain evidence="3">CHK130-7132</strain>
    </source>
</reference>
<evidence type="ECO:0000256" key="2">
    <source>
        <dbReference type="SAM" id="Phobius"/>
    </source>
</evidence>
<evidence type="ECO:0000256" key="1">
    <source>
        <dbReference type="SAM" id="MobiDB-lite"/>
    </source>
</evidence>